<keyword evidence="3" id="KW-1185">Reference proteome</keyword>
<organism evidence="2 3">
    <name type="scientific">Linum trigynum</name>
    <dbReference type="NCBI Taxonomy" id="586398"/>
    <lineage>
        <taxon>Eukaryota</taxon>
        <taxon>Viridiplantae</taxon>
        <taxon>Streptophyta</taxon>
        <taxon>Embryophyta</taxon>
        <taxon>Tracheophyta</taxon>
        <taxon>Spermatophyta</taxon>
        <taxon>Magnoliopsida</taxon>
        <taxon>eudicotyledons</taxon>
        <taxon>Gunneridae</taxon>
        <taxon>Pentapetalae</taxon>
        <taxon>rosids</taxon>
        <taxon>fabids</taxon>
        <taxon>Malpighiales</taxon>
        <taxon>Linaceae</taxon>
        <taxon>Linum</taxon>
    </lineage>
</organism>
<protein>
    <submittedName>
        <fullName evidence="2">Uncharacterized protein</fullName>
    </submittedName>
</protein>
<dbReference type="EMBL" id="OZ034822">
    <property type="protein sequence ID" value="CAL1414059.1"/>
    <property type="molecule type" value="Genomic_DNA"/>
</dbReference>
<reference evidence="2 3" key="1">
    <citation type="submission" date="2024-04" db="EMBL/GenBank/DDBJ databases">
        <authorList>
            <person name="Fracassetti M."/>
        </authorList>
    </citation>
    <scope>NUCLEOTIDE SEQUENCE [LARGE SCALE GENOMIC DNA]</scope>
</reference>
<accession>A0AAV2GTM8</accession>
<proteinExistence type="predicted"/>
<evidence type="ECO:0000313" key="2">
    <source>
        <dbReference type="EMBL" id="CAL1414059.1"/>
    </source>
</evidence>
<dbReference type="Proteomes" id="UP001497516">
    <property type="component" value="Chromosome 9"/>
</dbReference>
<dbReference type="AlphaFoldDB" id="A0AAV2GTM8"/>
<feature type="compositionally biased region" description="Pro residues" evidence="1">
    <location>
        <begin position="14"/>
        <end position="24"/>
    </location>
</feature>
<feature type="region of interest" description="Disordered" evidence="1">
    <location>
        <begin position="1"/>
        <end position="32"/>
    </location>
</feature>
<evidence type="ECO:0000256" key="1">
    <source>
        <dbReference type="SAM" id="MobiDB-lite"/>
    </source>
</evidence>
<feature type="compositionally biased region" description="Polar residues" evidence="1">
    <location>
        <begin position="1"/>
        <end position="12"/>
    </location>
</feature>
<gene>
    <name evidence="2" type="ORF">LTRI10_LOCUS53246</name>
</gene>
<name>A0AAV2GTM8_9ROSI</name>
<sequence length="69" mass="7809">MAVASNSLHQNQPVPTPPPPPPLPTSSVSALQHHHHHHQQHFCSLLEMIEIGLYLWVSKFPLFIILLTF</sequence>
<evidence type="ECO:0000313" key="3">
    <source>
        <dbReference type="Proteomes" id="UP001497516"/>
    </source>
</evidence>